<evidence type="ECO:0000313" key="3">
    <source>
        <dbReference type="Proteomes" id="UP000075883"/>
    </source>
</evidence>
<sequence>MLCIRTGYGVDVAEEELSALLADGGGRLFSLLIVTLVLTSPSSHGSSVMIVPLVVVMVVVLLLLVFVTGVTVNEIGREVSEMGSKASVFGTSDELRRPLVSVASSDRPGPAVIGIVPVTVVPLAETATVVVVAGSTMTVLAPSGFGEPPRDDELVSVSSRLVPSLPNGDTAK</sequence>
<accession>A0A182MV03</accession>
<keyword evidence="3" id="KW-1185">Reference proteome</keyword>
<reference evidence="2" key="2">
    <citation type="submission" date="2020-05" db="UniProtKB">
        <authorList>
            <consortium name="EnsemblMetazoa"/>
        </authorList>
    </citation>
    <scope>IDENTIFICATION</scope>
    <source>
        <strain evidence="2">A-37</strain>
    </source>
</reference>
<dbReference type="VEuPathDB" id="VectorBase:ACUA026896"/>
<evidence type="ECO:0000256" key="1">
    <source>
        <dbReference type="SAM" id="Phobius"/>
    </source>
</evidence>
<dbReference type="EnsemblMetazoa" id="ACUA026896-RA">
    <property type="protein sequence ID" value="ACUA026896-PA"/>
    <property type="gene ID" value="ACUA026896"/>
</dbReference>
<keyword evidence="1" id="KW-0812">Transmembrane</keyword>
<keyword evidence="1" id="KW-1133">Transmembrane helix</keyword>
<dbReference type="EMBL" id="AXCM01012182">
    <property type="status" value="NOT_ANNOTATED_CDS"/>
    <property type="molecule type" value="Genomic_DNA"/>
</dbReference>
<dbReference type="Proteomes" id="UP000075883">
    <property type="component" value="Unassembled WGS sequence"/>
</dbReference>
<feature type="transmembrane region" description="Helical" evidence="1">
    <location>
        <begin position="50"/>
        <end position="72"/>
    </location>
</feature>
<evidence type="ECO:0000313" key="2">
    <source>
        <dbReference type="EnsemblMetazoa" id="ACUA026896-PA"/>
    </source>
</evidence>
<reference evidence="3" key="1">
    <citation type="submission" date="2013-09" db="EMBL/GenBank/DDBJ databases">
        <title>The Genome Sequence of Anopheles culicifacies species A.</title>
        <authorList>
            <consortium name="The Broad Institute Genomics Platform"/>
            <person name="Neafsey D.E."/>
            <person name="Besansky N."/>
            <person name="Howell P."/>
            <person name="Walton C."/>
            <person name="Young S.K."/>
            <person name="Zeng Q."/>
            <person name="Gargeya S."/>
            <person name="Fitzgerald M."/>
            <person name="Haas B."/>
            <person name="Abouelleil A."/>
            <person name="Allen A.W."/>
            <person name="Alvarado L."/>
            <person name="Arachchi H.M."/>
            <person name="Berlin A.M."/>
            <person name="Chapman S.B."/>
            <person name="Gainer-Dewar J."/>
            <person name="Goldberg J."/>
            <person name="Griggs A."/>
            <person name="Gujja S."/>
            <person name="Hansen M."/>
            <person name="Howarth C."/>
            <person name="Imamovic A."/>
            <person name="Ireland A."/>
            <person name="Larimer J."/>
            <person name="McCowan C."/>
            <person name="Murphy C."/>
            <person name="Pearson M."/>
            <person name="Poon T.W."/>
            <person name="Priest M."/>
            <person name="Roberts A."/>
            <person name="Saif S."/>
            <person name="Shea T."/>
            <person name="Sisk P."/>
            <person name="Sykes S."/>
            <person name="Wortman J."/>
            <person name="Nusbaum C."/>
            <person name="Birren B."/>
        </authorList>
    </citation>
    <scope>NUCLEOTIDE SEQUENCE [LARGE SCALE GENOMIC DNA]</scope>
    <source>
        <strain evidence="3">A-37</strain>
    </source>
</reference>
<protein>
    <submittedName>
        <fullName evidence="2">Uncharacterized protein</fullName>
    </submittedName>
</protein>
<name>A0A182MV03_9DIPT</name>
<proteinExistence type="predicted"/>
<organism evidence="2 3">
    <name type="scientific">Anopheles culicifacies</name>
    <dbReference type="NCBI Taxonomy" id="139723"/>
    <lineage>
        <taxon>Eukaryota</taxon>
        <taxon>Metazoa</taxon>
        <taxon>Ecdysozoa</taxon>
        <taxon>Arthropoda</taxon>
        <taxon>Hexapoda</taxon>
        <taxon>Insecta</taxon>
        <taxon>Pterygota</taxon>
        <taxon>Neoptera</taxon>
        <taxon>Endopterygota</taxon>
        <taxon>Diptera</taxon>
        <taxon>Nematocera</taxon>
        <taxon>Culicoidea</taxon>
        <taxon>Culicidae</taxon>
        <taxon>Anophelinae</taxon>
        <taxon>Anopheles</taxon>
        <taxon>culicifacies species complex</taxon>
    </lineage>
</organism>
<dbReference type="AlphaFoldDB" id="A0A182MV03"/>
<keyword evidence="1" id="KW-0472">Membrane</keyword>